<gene>
    <name evidence="2" type="ORF">PHMEG_00024114</name>
</gene>
<evidence type="ECO:0000313" key="3">
    <source>
        <dbReference type="Proteomes" id="UP000198211"/>
    </source>
</evidence>
<dbReference type="AlphaFoldDB" id="A0A225VG17"/>
<proteinExistence type="predicted"/>
<organism evidence="2 3">
    <name type="scientific">Phytophthora megakarya</name>
    <dbReference type="NCBI Taxonomy" id="4795"/>
    <lineage>
        <taxon>Eukaryota</taxon>
        <taxon>Sar</taxon>
        <taxon>Stramenopiles</taxon>
        <taxon>Oomycota</taxon>
        <taxon>Peronosporomycetes</taxon>
        <taxon>Peronosporales</taxon>
        <taxon>Peronosporaceae</taxon>
        <taxon>Phytophthora</taxon>
    </lineage>
</organism>
<feature type="region of interest" description="Disordered" evidence="1">
    <location>
        <begin position="74"/>
        <end position="152"/>
    </location>
</feature>
<feature type="compositionally biased region" description="Acidic residues" evidence="1">
    <location>
        <begin position="105"/>
        <end position="115"/>
    </location>
</feature>
<sequence length="406" mass="44753">MSASQNTPASTPVSASISVSTLVIDPASASPSTLVPVSARVSAETPIPRSRTTEKNVSVDKYFELQEKKLELEEKQRAGAAKPDSPRTIFDGSSVLSTDGGIPVDYEDGELEDESTSSSRSLESKPATGTRRHHEDDSDASSSKRPRYASNAVSSSLEALAITSKQRDAARTDDTVREPWMLFEKIIKDRYGAMVPPNPIPLYVDNRIVDDTEAASKHFEPTTDQMRDYYVSLFHELRSKKTTGRSRVPEWQALCQSYRERISSARERFAKYSVTSVAQRVHEGFVDANIPCAVPEGVHCPHCPVGAPRIGERDLTGYTTNPVPAIIKELRAKLACTRQHPSVVPVYNNSAGACRLGSAACSHRLHTDWKSKLNSDDLCTVENPEDAIEDTQGVCMIRLWQMPLFQ</sequence>
<reference evidence="3" key="1">
    <citation type="submission" date="2017-03" db="EMBL/GenBank/DDBJ databases">
        <title>Phytopthora megakarya and P. palmivora, two closely related causual agents of cacao black pod achieved similar genome size and gene model numbers by different mechanisms.</title>
        <authorList>
            <person name="Ali S."/>
            <person name="Shao J."/>
            <person name="Larry D.J."/>
            <person name="Kronmiller B."/>
            <person name="Shen D."/>
            <person name="Strem M.D."/>
            <person name="Melnick R.L."/>
            <person name="Guiltinan M.J."/>
            <person name="Tyler B.M."/>
            <person name="Meinhardt L.W."/>
            <person name="Bailey B.A."/>
        </authorList>
    </citation>
    <scope>NUCLEOTIDE SEQUENCE [LARGE SCALE GENOMIC DNA]</scope>
    <source>
        <strain evidence="3">zdho120</strain>
    </source>
</reference>
<accession>A0A225VG17</accession>
<keyword evidence="3" id="KW-1185">Reference proteome</keyword>
<feature type="compositionally biased region" description="Basic and acidic residues" evidence="1">
    <location>
        <begin position="51"/>
        <end position="61"/>
    </location>
</feature>
<feature type="region of interest" description="Disordered" evidence="1">
    <location>
        <begin position="28"/>
        <end position="61"/>
    </location>
</feature>
<dbReference type="Proteomes" id="UP000198211">
    <property type="component" value="Unassembled WGS sequence"/>
</dbReference>
<evidence type="ECO:0000313" key="2">
    <source>
        <dbReference type="EMBL" id="OWZ04054.1"/>
    </source>
</evidence>
<comment type="caution">
    <text evidence="2">The sequence shown here is derived from an EMBL/GenBank/DDBJ whole genome shotgun (WGS) entry which is preliminary data.</text>
</comment>
<dbReference type="EMBL" id="NBNE01005173">
    <property type="protein sequence ID" value="OWZ04054.1"/>
    <property type="molecule type" value="Genomic_DNA"/>
</dbReference>
<name>A0A225VG17_9STRA</name>
<protein>
    <submittedName>
        <fullName evidence="2">Uncharacterized protein</fullName>
    </submittedName>
</protein>
<evidence type="ECO:0000256" key="1">
    <source>
        <dbReference type="SAM" id="MobiDB-lite"/>
    </source>
</evidence>